<proteinExistence type="predicted"/>
<evidence type="ECO:0000259" key="2">
    <source>
        <dbReference type="Pfam" id="PF03372"/>
    </source>
</evidence>
<keyword evidence="4" id="KW-1185">Reference proteome</keyword>
<evidence type="ECO:0000313" key="4">
    <source>
        <dbReference type="Proteomes" id="UP001519924"/>
    </source>
</evidence>
<dbReference type="GO" id="GO:0004519">
    <property type="term" value="F:endonuclease activity"/>
    <property type="evidence" value="ECO:0007669"/>
    <property type="project" value="UniProtKB-KW"/>
</dbReference>
<dbReference type="Gene3D" id="3.60.10.10">
    <property type="entry name" value="Endonuclease/exonuclease/phosphatase"/>
    <property type="match status" value="1"/>
</dbReference>
<reference evidence="3 4" key="1">
    <citation type="submission" date="2021-08" db="EMBL/GenBank/DDBJ databases">
        <title>Caldovatus sediminis gen. nov., sp. nov., a moderately thermophilic bacterium isolated from a hot spring.</title>
        <authorList>
            <person name="Hu C.-J."/>
            <person name="Li W.-J."/>
            <person name="Xian W.-D."/>
        </authorList>
    </citation>
    <scope>NUCLEOTIDE SEQUENCE [LARGE SCALE GENOMIC DNA]</scope>
    <source>
        <strain evidence="3 4">SYSU G05006</strain>
    </source>
</reference>
<name>A0ABS7F292_9PROT</name>
<keyword evidence="3" id="KW-0540">Nuclease</keyword>
<comment type="caution">
    <text evidence="3">The sequence shown here is derived from an EMBL/GenBank/DDBJ whole genome shotgun (WGS) entry which is preliminary data.</text>
</comment>
<keyword evidence="1" id="KW-0732">Signal</keyword>
<keyword evidence="3" id="KW-0378">Hydrolase</keyword>
<evidence type="ECO:0000313" key="3">
    <source>
        <dbReference type="EMBL" id="MBW8269699.1"/>
    </source>
</evidence>
<dbReference type="Proteomes" id="UP001519924">
    <property type="component" value="Unassembled WGS sequence"/>
</dbReference>
<gene>
    <name evidence="3" type="ORF">K1J50_09390</name>
</gene>
<feature type="domain" description="Endonuclease/exonuclease/phosphatase" evidence="2">
    <location>
        <begin position="27"/>
        <end position="280"/>
    </location>
</feature>
<evidence type="ECO:0000256" key="1">
    <source>
        <dbReference type="SAM" id="SignalP"/>
    </source>
</evidence>
<dbReference type="Pfam" id="PF03372">
    <property type="entry name" value="Exo_endo_phos"/>
    <property type="match status" value="1"/>
</dbReference>
<dbReference type="RefSeq" id="WP_220117454.1">
    <property type="nucleotide sequence ID" value="NZ_JAHZUY010000020.1"/>
</dbReference>
<sequence length="290" mass="32083">MHLLLLVLVLLLVAPAASRAETELKIATWNIAWLSTRPAGHPDLPPGFRGRTEDDFARLRRYAERLAADIVALQEVDGPEAAARVFDPRRYEIHLTDETDLQRPGFAWRRGLAVTRNPDLVGLDLRPAARLSLRRGADITVQTPGGSRLRLLSVHLAAGCHFDPLGAPGRPACGTLGQQAAVLAGWIAERRREGAPFLILGDFNRRIPADDRDELMQTLERAAPLLRATRGLSNPCWGGEHFISHILAGGAARGWVVPGSLRVLVYEERDRSFRERLSDHCPISVRLRLP</sequence>
<feature type="signal peptide" evidence="1">
    <location>
        <begin position="1"/>
        <end position="19"/>
    </location>
</feature>
<keyword evidence="3" id="KW-0255">Endonuclease</keyword>
<organism evidence="3 4">
    <name type="scientific">Caldovatus aquaticus</name>
    <dbReference type="NCBI Taxonomy" id="2865671"/>
    <lineage>
        <taxon>Bacteria</taxon>
        <taxon>Pseudomonadati</taxon>
        <taxon>Pseudomonadota</taxon>
        <taxon>Alphaproteobacteria</taxon>
        <taxon>Acetobacterales</taxon>
        <taxon>Roseomonadaceae</taxon>
        <taxon>Caldovatus</taxon>
    </lineage>
</organism>
<dbReference type="EMBL" id="JAHZUY010000020">
    <property type="protein sequence ID" value="MBW8269699.1"/>
    <property type="molecule type" value="Genomic_DNA"/>
</dbReference>
<dbReference type="InterPro" id="IPR005135">
    <property type="entry name" value="Endo/exonuclease/phosphatase"/>
</dbReference>
<dbReference type="InterPro" id="IPR036691">
    <property type="entry name" value="Endo/exonu/phosph_ase_sf"/>
</dbReference>
<protein>
    <submittedName>
        <fullName evidence="3">Endonuclease/exonuclease/phosphatase family protein</fullName>
    </submittedName>
</protein>
<accession>A0ABS7F292</accession>
<feature type="chain" id="PRO_5047369864" evidence="1">
    <location>
        <begin position="20"/>
        <end position="290"/>
    </location>
</feature>
<dbReference type="SUPFAM" id="SSF56219">
    <property type="entry name" value="DNase I-like"/>
    <property type="match status" value="1"/>
</dbReference>